<protein>
    <submittedName>
        <fullName evidence="2">Uncharacterized protein</fullName>
    </submittedName>
</protein>
<dbReference type="AlphaFoldDB" id="A0AAV8VY26"/>
<dbReference type="GO" id="GO:0005770">
    <property type="term" value="C:late endosome"/>
    <property type="evidence" value="ECO:0007669"/>
    <property type="project" value="TreeGrafter"/>
</dbReference>
<gene>
    <name evidence="2" type="ORF">NQ315_011071</name>
</gene>
<proteinExistence type="predicted"/>
<evidence type="ECO:0000313" key="3">
    <source>
        <dbReference type="Proteomes" id="UP001159042"/>
    </source>
</evidence>
<dbReference type="GO" id="GO:0015031">
    <property type="term" value="P:protein transport"/>
    <property type="evidence" value="ECO:0007669"/>
    <property type="project" value="TreeGrafter"/>
</dbReference>
<accession>A0AAV8VY26</accession>
<sequence>MKRNLISFHIIERESDEQNLITWTYPTITEDLTKHITTRCFPLRLADKGLFFYLLKNNLWIYIKNFIHKEKSAAVIVIAQELAPPKYKLLCEIFVNNYIRTNNPVELVKLYIKSVSMDSICYQENGSEYTLDLKKVTNNAKVKDLINDFGLHTVLIYNAILLKRRTLVYHPDIERLQEKLFAITYLVPNRNPKEYLHPYTGSISELKGIPFFVAGTAQENVLVDQKSFDLHVNLQDKEITLSKIAQENFVLSKVDKDMAQFLVQLSKSDYPDEKVVEEINNRTDGLFQQLHSIAVSIDGKKMLTMDNLKSRKYNPALETFLFNLAVAENMMMF</sequence>
<dbReference type="Proteomes" id="UP001159042">
    <property type="component" value="Unassembled WGS sequence"/>
</dbReference>
<reference evidence="2 3" key="1">
    <citation type="journal article" date="2023" name="Insect Mol. Biol.">
        <title>Genome sequencing provides insights into the evolution of gene families encoding plant cell wall-degrading enzymes in longhorned beetles.</title>
        <authorList>
            <person name="Shin N.R."/>
            <person name="Okamura Y."/>
            <person name="Kirsch R."/>
            <person name="Pauchet Y."/>
        </authorList>
    </citation>
    <scope>NUCLEOTIDE SEQUENCE [LARGE SCALE GENOMIC DNA]</scope>
    <source>
        <strain evidence="2">EAD_L_NR</strain>
    </source>
</reference>
<evidence type="ECO:0000313" key="2">
    <source>
        <dbReference type="EMBL" id="KAJ8918787.1"/>
    </source>
</evidence>
<organism evidence="2 3">
    <name type="scientific">Exocentrus adspersus</name>
    <dbReference type="NCBI Taxonomy" id="1586481"/>
    <lineage>
        <taxon>Eukaryota</taxon>
        <taxon>Metazoa</taxon>
        <taxon>Ecdysozoa</taxon>
        <taxon>Arthropoda</taxon>
        <taxon>Hexapoda</taxon>
        <taxon>Insecta</taxon>
        <taxon>Pterygota</taxon>
        <taxon>Neoptera</taxon>
        <taxon>Endopterygota</taxon>
        <taxon>Coleoptera</taxon>
        <taxon>Polyphaga</taxon>
        <taxon>Cucujiformia</taxon>
        <taxon>Chrysomeloidea</taxon>
        <taxon>Cerambycidae</taxon>
        <taxon>Lamiinae</taxon>
        <taxon>Acanthocinini</taxon>
        <taxon>Exocentrus</taxon>
    </lineage>
</organism>
<dbReference type="InterPro" id="IPR042431">
    <property type="entry name" value="FAM45"/>
</dbReference>
<dbReference type="PANTHER" id="PTHR28544">
    <property type="entry name" value="PROTEIN FAM45A-RELATED"/>
    <property type="match status" value="1"/>
</dbReference>
<dbReference type="GO" id="GO:0005085">
    <property type="term" value="F:guanyl-nucleotide exchange factor activity"/>
    <property type="evidence" value="ECO:0007669"/>
    <property type="project" value="UniProtKB-KW"/>
</dbReference>
<dbReference type="EMBL" id="JANEYG010000022">
    <property type="protein sequence ID" value="KAJ8918787.1"/>
    <property type="molecule type" value="Genomic_DNA"/>
</dbReference>
<keyword evidence="3" id="KW-1185">Reference proteome</keyword>
<dbReference type="GO" id="GO:2000641">
    <property type="term" value="P:regulation of early endosome to late endosome transport"/>
    <property type="evidence" value="ECO:0007669"/>
    <property type="project" value="TreeGrafter"/>
</dbReference>
<comment type="caution">
    <text evidence="2">The sequence shown here is derived from an EMBL/GenBank/DDBJ whole genome shotgun (WGS) entry which is preliminary data.</text>
</comment>
<dbReference type="GO" id="GO:0031267">
    <property type="term" value="F:small GTPase binding"/>
    <property type="evidence" value="ECO:0007669"/>
    <property type="project" value="TreeGrafter"/>
</dbReference>
<name>A0AAV8VY26_9CUCU</name>
<dbReference type="PANTHER" id="PTHR28544:SF1">
    <property type="entry name" value="DENN DOMAIN-CONTAINING PROTEIN 10-RELATED"/>
    <property type="match status" value="1"/>
</dbReference>
<evidence type="ECO:0000256" key="1">
    <source>
        <dbReference type="ARBA" id="ARBA00022658"/>
    </source>
</evidence>
<keyword evidence="1" id="KW-0344">Guanine-nucleotide releasing factor</keyword>
<dbReference type="Pfam" id="PF08616">
    <property type="entry name" value="SPA"/>
    <property type="match status" value="1"/>
</dbReference>